<accession>A0A0F9XRJ6</accession>
<comment type="caution">
    <text evidence="1">The sequence shown here is derived from an EMBL/GenBank/DDBJ whole genome shotgun (WGS) entry which is preliminary data.</text>
</comment>
<evidence type="ECO:0000313" key="1">
    <source>
        <dbReference type="EMBL" id="KKP07015.1"/>
    </source>
</evidence>
<protein>
    <submittedName>
        <fullName evidence="1">KR domain-containing protein</fullName>
    </submittedName>
</protein>
<name>A0A0F9XRJ6_TRIHA</name>
<gene>
    <name evidence="1" type="ORF">THAR02_00894</name>
</gene>
<proteinExistence type="predicted"/>
<dbReference type="AlphaFoldDB" id="A0A0F9XRJ6"/>
<dbReference type="OrthoDB" id="329835at2759"/>
<organism evidence="1 2">
    <name type="scientific">Trichoderma harzianum</name>
    <name type="common">Hypocrea lixii</name>
    <dbReference type="NCBI Taxonomy" id="5544"/>
    <lineage>
        <taxon>Eukaryota</taxon>
        <taxon>Fungi</taxon>
        <taxon>Dikarya</taxon>
        <taxon>Ascomycota</taxon>
        <taxon>Pezizomycotina</taxon>
        <taxon>Sordariomycetes</taxon>
        <taxon>Hypocreomycetidae</taxon>
        <taxon>Hypocreales</taxon>
        <taxon>Hypocreaceae</taxon>
        <taxon>Trichoderma</taxon>
    </lineage>
</organism>
<reference evidence="2" key="1">
    <citation type="journal article" date="2015" name="Genome Announc.">
        <title>Draft whole-genome sequence of the biocontrol agent Trichoderma harzianum T6776.</title>
        <authorList>
            <person name="Baroncelli R."/>
            <person name="Piaggeschi G."/>
            <person name="Fiorini L."/>
            <person name="Bertolini E."/>
            <person name="Zapparata A."/>
            <person name="Pe M.E."/>
            <person name="Sarrocco S."/>
            <person name="Vannacci G."/>
        </authorList>
    </citation>
    <scope>NUCLEOTIDE SEQUENCE [LARGE SCALE GENOMIC DNA]</scope>
    <source>
        <strain evidence="2">T6776</strain>
    </source>
</reference>
<dbReference type="EMBL" id="JOKZ01000014">
    <property type="protein sequence ID" value="KKP07015.1"/>
    <property type="molecule type" value="Genomic_DNA"/>
</dbReference>
<sequence length="196" mass="22327">MPFKERSLTVRFDPTSKPQSTHECMRINYFSMGETNPEETPELFLWYVNSSTAIQKTTERLQEWYNKAGPNPRDLASALALRREYLLNRAFVIAQSDHFGPASRGRKVWVENSGREPSWRKMLRVENILWISGHDIEYAIRQVVIEAAMDLNNEGELTEVVVTLRTSNGGSLSSLPATAINIWMKDCSGQVTFGLD</sequence>
<evidence type="ECO:0000313" key="2">
    <source>
        <dbReference type="Proteomes" id="UP000034112"/>
    </source>
</evidence>
<dbReference type="Proteomes" id="UP000034112">
    <property type="component" value="Unassembled WGS sequence"/>
</dbReference>